<protein>
    <submittedName>
        <fullName evidence="4">Threonine aldolase</fullName>
    </submittedName>
</protein>
<dbReference type="SMART" id="SM01119">
    <property type="entry name" value="D-ser_dehydrat"/>
    <property type="match status" value="1"/>
</dbReference>
<dbReference type="eggNOG" id="COG3616">
    <property type="taxonomic scope" value="Bacteria"/>
</dbReference>
<dbReference type="Proteomes" id="UP000027997">
    <property type="component" value="Unassembled WGS sequence"/>
</dbReference>
<feature type="domain" description="D-serine dehydratase-like" evidence="3">
    <location>
        <begin position="269"/>
        <end position="357"/>
    </location>
</feature>
<dbReference type="Pfam" id="PF14031">
    <property type="entry name" value="D-ser_dehydrat"/>
    <property type="match status" value="1"/>
</dbReference>
<dbReference type="RefSeq" id="WP_020582278.1">
    <property type="nucleotide sequence ID" value="NZ_JOJP01000001.1"/>
</dbReference>
<comment type="caution">
    <text evidence="4">The sequence shown here is derived from an EMBL/GenBank/DDBJ whole genome shotgun (WGS) entry which is preliminary data.</text>
</comment>
<dbReference type="InterPro" id="IPR029066">
    <property type="entry name" value="PLP-binding_barrel"/>
</dbReference>
<dbReference type="InterPro" id="IPR026956">
    <property type="entry name" value="D-ser_dehydrat-like_dom"/>
</dbReference>
<dbReference type="SUPFAM" id="SSF51419">
    <property type="entry name" value="PLP-binding barrel"/>
    <property type="match status" value="1"/>
</dbReference>
<dbReference type="STRING" id="305900.GV64_22370"/>
<sequence length="374" mass="41287">MTPSQPFSLEALDTPALVVDLDCMEQNLKRMQTFADQHSVALRPHTKAHKIPELAALQLEMGAKGICVAKLGEAEVMLASGIKDILITTPIANPIKLERLANLYVRYPGARIIQVIDHPDHANAIDSIATKNGVTIEVLLEVECGQKRCGIEVGFGLKTLIELINALPSIKYSGIQAYTGHLQHVRDYQERIKLARISVEPVFDFINTYLTTEALRPEVVSGGGSGTYDAYEGIPFTELQAGSYLFMDWDYHTIGSRNGSATYQDFDCALKVWTTVISQPEPGRAVVDAGMKCLSIDSGMPHVEGHKDIQYQTGGDEHGILHYPESNQGVKIGQRMMIIPSHCDTTLNQYSKLYGIRNGMVEQCWLIEGRGRSD</sequence>
<name>A0A081KG15_9GAMM</name>
<accession>A0A081KG15</accession>
<dbReference type="AlphaFoldDB" id="A0A081KG15"/>
<dbReference type="GO" id="GO:0008721">
    <property type="term" value="F:D-serine ammonia-lyase activity"/>
    <property type="evidence" value="ECO:0007669"/>
    <property type="project" value="TreeGrafter"/>
</dbReference>
<dbReference type="Gene3D" id="3.20.20.10">
    <property type="entry name" value="Alanine racemase"/>
    <property type="match status" value="1"/>
</dbReference>
<comment type="similarity">
    <text evidence="1">Belongs to the DSD1 family.</text>
</comment>
<reference evidence="4 5" key="1">
    <citation type="submission" date="2014-06" db="EMBL/GenBank/DDBJ databases">
        <title>Whole Genome Sequences of Three Symbiotic Endozoicomonas Bacteria.</title>
        <authorList>
            <person name="Neave M.J."/>
            <person name="Apprill A."/>
            <person name="Voolstra C.R."/>
        </authorList>
    </citation>
    <scope>NUCLEOTIDE SEQUENCE [LARGE SCALE GENOMIC DNA]</scope>
    <source>
        <strain evidence="4 5">DSM 22380</strain>
    </source>
</reference>
<evidence type="ECO:0000256" key="1">
    <source>
        <dbReference type="ARBA" id="ARBA00005323"/>
    </source>
</evidence>
<evidence type="ECO:0000256" key="2">
    <source>
        <dbReference type="ARBA" id="ARBA00023239"/>
    </source>
</evidence>
<dbReference type="PANTHER" id="PTHR28004">
    <property type="entry name" value="ZGC:162816-RELATED"/>
    <property type="match status" value="1"/>
</dbReference>
<organism evidence="4 5">
    <name type="scientific">Endozoicomonas elysicola</name>
    <dbReference type="NCBI Taxonomy" id="305900"/>
    <lineage>
        <taxon>Bacteria</taxon>
        <taxon>Pseudomonadati</taxon>
        <taxon>Pseudomonadota</taxon>
        <taxon>Gammaproteobacteria</taxon>
        <taxon>Oceanospirillales</taxon>
        <taxon>Endozoicomonadaceae</taxon>
        <taxon>Endozoicomonas</taxon>
    </lineage>
</organism>
<dbReference type="InterPro" id="IPR051466">
    <property type="entry name" value="D-amino_acid_metab_enzyme"/>
</dbReference>
<keyword evidence="2" id="KW-0456">Lyase</keyword>
<dbReference type="InterPro" id="IPR001608">
    <property type="entry name" value="Ala_racemase_N"/>
</dbReference>
<dbReference type="Gene3D" id="2.40.37.20">
    <property type="entry name" value="D-serine dehydratase-like domain"/>
    <property type="match status" value="1"/>
</dbReference>
<evidence type="ECO:0000313" key="4">
    <source>
        <dbReference type="EMBL" id="KEI73091.1"/>
    </source>
</evidence>
<dbReference type="EMBL" id="JOJP01000001">
    <property type="protein sequence ID" value="KEI73091.1"/>
    <property type="molecule type" value="Genomic_DNA"/>
</dbReference>
<dbReference type="PANTHER" id="PTHR28004:SF2">
    <property type="entry name" value="D-SERINE DEHYDRATASE"/>
    <property type="match status" value="1"/>
</dbReference>
<dbReference type="Pfam" id="PF01168">
    <property type="entry name" value="Ala_racemase_N"/>
    <property type="match status" value="1"/>
</dbReference>
<keyword evidence="5" id="KW-1185">Reference proteome</keyword>
<dbReference type="GO" id="GO:0036088">
    <property type="term" value="P:D-serine catabolic process"/>
    <property type="evidence" value="ECO:0007669"/>
    <property type="project" value="TreeGrafter"/>
</dbReference>
<evidence type="ECO:0000313" key="5">
    <source>
        <dbReference type="Proteomes" id="UP000027997"/>
    </source>
</evidence>
<proteinExistence type="inferred from homology"/>
<dbReference type="InterPro" id="IPR042208">
    <property type="entry name" value="D-ser_dehydrat-like_sf"/>
</dbReference>
<evidence type="ECO:0000259" key="3">
    <source>
        <dbReference type="SMART" id="SM01119"/>
    </source>
</evidence>
<dbReference type="CDD" id="cd06819">
    <property type="entry name" value="PLPDE_III_LS_D-TA"/>
    <property type="match status" value="1"/>
</dbReference>
<gene>
    <name evidence="4" type="ORF">GV64_22370</name>
</gene>